<dbReference type="Proteomes" id="UP001231362">
    <property type="component" value="Unassembled WGS sequence"/>
</dbReference>
<gene>
    <name evidence="2" type="ORF">J2S07_001301</name>
</gene>
<dbReference type="Pfam" id="PF01476">
    <property type="entry name" value="LysM"/>
    <property type="match status" value="1"/>
</dbReference>
<reference evidence="2 3" key="1">
    <citation type="submission" date="2023-07" db="EMBL/GenBank/DDBJ databases">
        <title>Genomic Encyclopedia of Type Strains, Phase IV (KMG-IV): sequencing the most valuable type-strain genomes for metagenomic binning, comparative biology and taxonomic classification.</title>
        <authorList>
            <person name="Goeker M."/>
        </authorList>
    </citation>
    <scope>NUCLEOTIDE SEQUENCE [LARGE SCALE GENOMIC DNA]</scope>
    <source>
        <strain evidence="2 3">DSM 23948</strain>
    </source>
</reference>
<proteinExistence type="predicted"/>
<evidence type="ECO:0000259" key="1">
    <source>
        <dbReference type="PROSITE" id="PS51782"/>
    </source>
</evidence>
<dbReference type="RefSeq" id="WP_307149573.1">
    <property type="nucleotide sequence ID" value="NZ_JAUSTU010000004.1"/>
</dbReference>
<evidence type="ECO:0000313" key="3">
    <source>
        <dbReference type="Proteomes" id="UP001231362"/>
    </source>
</evidence>
<dbReference type="CDD" id="cd00118">
    <property type="entry name" value="LysM"/>
    <property type="match status" value="1"/>
</dbReference>
<protein>
    <recommendedName>
        <fullName evidence="1">LysM domain-containing protein</fullName>
    </recommendedName>
</protein>
<feature type="domain" description="LysM" evidence="1">
    <location>
        <begin position="38"/>
        <end position="86"/>
    </location>
</feature>
<dbReference type="SMART" id="SM00257">
    <property type="entry name" value="LysM"/>
    <property type="match status" value="1"/>
</dbReference>
<dbReference type="Gene3D" id="3.10.350.10">
    <property type="entry name" value="LysM domain"/>
    <property type="match status" value="1"/>
</dbReference>
<dbReference type="PROSITE" id="PS51782">
    <property type="entry name" value="LYSM"/>
    <property type="match status" value="1"/>
</dbReference>
<organism evidence="2 3">
    <name type="scientific">Anoxybacillus andreesenii</name>
    <dbReference type="NCBI Taxonomy" id="1325932"/>
    <lineage>
        <taxon>Bacteria</taxon>
        <taxon>Bacillati</taxon>
        <taxon>Bacillota</taxon>
        <taxon>Bacilli</taxon>
        <taxon>Bacillales</taxon>
        <taxon>Anoxybacillaceae</taxon>
        <taxon>Anoxybacillus</taxon>
    </lineage>
</organism>
<evidence type="ECO:0000313" key="2">
    <source>
        <dbReference type="EMBL" id="MDQ0154997.1"/>
    </source>
</evidence>
<dbReference type="SUPFAM" id="SSF54106">
    <property type="entry name" value="LysM domain"/>
    <property type="match status" value="1"/>
</dbReference>
<keyword evidence="3" id="KW-1185">Reference proteome</keyword>
<accession>A0ABT9V276</accession>
<name>A0ABT9V276_9BACL</name>
<sequence>MKKIWSQYSFAILLIGLSFFLAFVLSEKSQTPINDEYLSITVEEGDSLWGLAQLYDHNMSSKEFINWVKKINQVDENIIIGQSLIIPVKKDDLLVARGENNE</sequence>
<dbReference type="EMBL" id="JAUSTU010000004">
    <property type="protein sequence ID" value="MDQ0154997.1"/>
    <property type="molecule type" value="Genomic_DNA"/>
</dbReference>
<dbReference type="InterPro" id="IPR018392">
    <property type="entry name" value="LysM"/>
</dbReference>
<comment type="caution">
    <text evidence="2">The sequence shown here is derived from an EMBL/GenBank/DDBJ whole genome shotgun (WGS) entry which is preliminary data.</text>
</comment>
<dbReference type="InterPro" id="IPR036779">
    <property type="entry name" value="LysM_dom_sf"/>
</dbReference>